<keyword evidence="8" id="KW-1185">Reference proteome</keyword>
<feature type="compositionally biased region" description="Basic residues" evidence="5">
    <location>
        <begin position="8"/>
        <end position="19"/>
    </location>
</feature>
<feature type="compositionally biased region" description="Basic residues" evidence="5">
    <location>
        <begin position="63"/>
        <end position="74"/>
    </location>
</feature>
<dbReference type="InterPro" id="IPR017907">
    <property type="entry name" value="Znf_RING_CS"/>
</dbReference>
<sequence length="358" mass="39135">MLEGRKGVERRRRRGRGRGKGGEGVGEGGRGGVGGGEGEEEVEEEQGEEEVKEEGEEEEEGRRWRRRGRRRRGGGGRGAGGRGGEGGGGGGGGRGGEEKERRRWKRSRGKKSRGKRRTLVGGRGSGLGATIYNCGGAGERVRSVGCAAAGGMAGIESAEAAELECGICCMPYDRCGRAPRRLGGARGSWKPSRCRHVICSACVCQLAREGWWEEVTCPYCRAVTSLRERGNLLAAGVRRSSGGWRRRLVLPPIDAELWQRVVLREREREQAGREERLAGDEDLEEGEEEGEESGQDEQWRPWRTLKKLLKGGGGRQAHARDRRGRGRGGSGLTWRRRQPINPYGSETKDVAIVTCYVI</sequence>
<feature type="region of interest" description="Disordered" evidence="5">
    <location>
        <begin position="1"/>
        <end position="122"/>
    </location>
</feature>
<dbReference type="PROSITE" id="PS50089">
    <property type="entry name" value="ZF_RING_2"/>
    <property type="match status" value="1"/>
</dbReference>
<dbReference type="GO" id="GO:0008270">
    <property type="term" value="F:zinc ion binding"/>
    <property type="evidence" value="ECO:0007669"/>
    <property type="project" value="UniProtKB-KW"/>
</dbReference>
<dbReference type="InterPro" id="IPR013083">
    <property type="entry name" value="Znf_RING/FYVE/PHD"/>
</dbReference>
<protein>
    <recommendedName>
        <fullName evidence="6">RING-type domain-containing protein</fullName>
    </recommendedName>
</protein>
<dbReference type="SUPFAM" id="SSF57850">
    <property type="entry name" value="RING/U-box"/>
    <property type="match status" value="1"/>
</dbReference>
<evidence type="ECO:0000256" key="2">
    <source>
        <dbReference type="ARBA" id="ARBA00022771"/>
    </source>
</evidence>
<dbReference type="GO" id="GO:0061630">
    <property type="term" value="F:ubiquitin protein ligase activity"/>
    <property type="evidence" value="ECO:0007669"/>
    <property type="project" value="TreeGrafter"/>
</dbReference>
<organism evidence="7 8">
    <name type="scientific">Crotalus adamanteus</name>
    <name type="common">Eastern diamondback rattlesnake</name>
    <dbReference type="NCBI Taxonomy" id="8729"/>
    <lineage>
        <taxon>Eukaryota</taxon>
        <taxon>Metazoa</taxon>
        <taxon>Chordata</taxon>
        <taxon>Craniata</taxon>
        <taxon>Vertebrata</taxon>
        <taxon>Euteleostomi</taxon>
        <taxon>Lepidosauria</taxon>
        <taxon>Squamata</taxon>
        <taxon>Bifurcata</taxon>
        <taxon>Unidentata</taxon>
        <taxon>Episquamata</taxon>
        <taxon>Toxicofera</taxon>
        <taxon>Serpentes</taxon>
        <taxon>Colubroidea</taxon>
        <taxon>Viperidae</taxon>
        <taxon>Crotalinae</taxon>
        <taxon>Crotalus</taxon>
    </lineage>
</organism>
<evidence type="ECO:0000313" key="8">
    <source>
        <dbReference type="Proteomes" id="UP001474421"/>
    </source>
</evidence>
<dbReference type="AlphaFoldDB" id="A0AAW1B9F8"/>
<keyword evidence="3" id="KW-0862">Zinc</keyword>
<evidence type="ECO:0000256" key="3">
    <source>
        <dbReference type="ARBA" id="ARBA00022833"/>
    </source>
</evidence>
<dbReference type="InterPro" id="IPR001841">
    <property type="entry name" value="Znf_RING"/>
</dbReference>
<reference evidence="7 8" key="1">
    <citation type="journal article" date="2024" name="Proc. Natl. Acad. Sci. U.S.A.">
        <title>The genetic regulatory architecture and epigenomic basis for age-related changes in rattlesnake venom.</title>
        <authorList>
            <person name="Hogan M.P."/>
            <person name="Holding M.L."/>
            <person name="Nystrom G.S."/>
            <person name="Colston T.J."/>
            <person name="Bartlett D.A."/>
            <person name="Mason A.J."/>
            <person name="Ellsworth S.A."/>
            <person name="Rautsaw R.M."/>
            <person name="Lawrence K.C."/>
            <person name="Strickland J.L."/>
            <person name="He B."/>
            <person name="Fraser P."/>
            <person name="Margres M.J."/>
            <person name="Gilbert D.M."/>
            <person name="Gibbs H.L."/>
            <person name="Parkinson C.L."/>
            <person name="Rokyta D.R."/>
        </authorList>
    </citation>
    <scope>NUCLEOTIDE SEQUENCE [LARGE SCALE GENOMIC DNA]</scope>
    <source>
        <strain evidence="7">DRR0105</strain>
    </source>
</reference>
<dbReference type="Proteomes" id="UP001474421">
    <property type="component" value="Unassembled WGS sequence"/>
</dbReference>
<evidence type="ECO:0000256" key="1">
    <source>
        <dbReference type="ARBA" id="ARBA00022723"/>
    </source>
</evidence>
<keyword evidence="1" id="KW-0479">Metal-binding</keyword>
<keyword evidence="2 4" id="KW-0863">Zinc-finger</keyword>
<feature type="compositionally biased region" description="Gly residues" evidence="5">
    <location>
        <begin position="75"/>
        <end position="94"/>
    </location>
</feature>
<proteinExistence type="predicted"/>
<dbReference type="PANTHER" id="PTHR22791:SF14">
    <property type="entry name" value="RING FINGER PROTEIN 227"/>
    <property type="match status" value="1"/>
</dbReference>
<feature type="compositionally biased region" description="Acidic residues" evidence="5">
    <location>
        <begin position="37"/>
        <end position="59"/>
    </location>
</feature>
<dbReference type="Gene3D" id="3.30.40.10">
    <property type="entry name" value="Zinc/RING finger domain, C3HC4 (zinc finger)"/>
    <property type="match status" value="1"/>
</dbReference>
<accession>A0AAW1B9F8</accession>
<feature type="compositionally biased region" description="Acidic residues" evidence="5">
    <location>
        <begin position="280"/>
        <end position="295"/>
    </location>
</feature>
<feature type="domain" description="RING-type" evidence="6">
    <location>
        <begin position="165"/>
        <end position="221"/>
    </location>
</feature>
<dbReference type="InterPro" id="IPR051435">
    <property type="entry name" value="RING_finger_E3_ubiq-ligases"/>
</dbReference>
<feature type="region of interest" description="Disordered" evidence="5">
    <location>
        <begin position="272"/>
        <end position="343"/>
    </location>
</feature>
<evidence type="ECO:0000313" key="7">
    <source>
        <dbReference type="EMBL" id="KAK9398316.1"/>
    </source>
</evidence>
<evidence type="ECO:0000256" key="5">
    <source>
        <dbReference type="SAM" id="MobiDB-lite"/>
    </source>
</evidence>
<feature type="compositionally biased region" description="Basic residues" evidence="5">
    <location>
        <begin position="102"/>
        <end position="118"/>
    </location>
</feature>
<dbReference type="PROSITE" id="PS00518">
    <property type="entry name" value="ZF_RING_1"/>
    <property type="match status" value="1"/>
</dbReference>
<gene>
    <name evidence="7" type="ORF">NXF25_021677</name>
</gene>
<dbReference type="EMBL" id="JAOTOJ010000008">
    <property type="protein sequence ID" value="KAK9398316.1"/>
    <property type="molecule type" value="Genomic_DNA"/>
</dbReference>
<evidence type="ECO:0000256" key="4">
    <source>
        <dbReference type="PROSITE-ProRule" id="PRU00175"/>
    </source>
</evidence>
<dbReference type="GO" id="GO:0016567">
    <property type="term" value="P:protein ubiquitination"/>
    <property type="evidence" value="ECO:0007669"/>
    <property type="project" value="TreeGrafter"/>
</dbReference>
<dbReference type="PANTHER" id="PTHR22791">
    <property type="entry name" value="RING-TYPE DOMAIN-CONTAINING PROTEIN"/>
    <property type="match status" value="1"/>
</dbReference>
<evidence type="ECO:0000259" key="6">
    <source>
        <dbReference type="PROSITE" id="PS50089"/>
    </source>
</evidence>
<feature type="compositionally biased region" description="Gly residues" evidence="5">
    <location>
        <begin position="22"/>
        <end position="36"/>
    </location>
</feature>
<comment type="caution">
    <text evidence="7">The sequence shown here is derived from an EMBL/GenBank/DDBJ whole genome shotgun (WGS) entry which is preliminary data.</text>
</comment>
<name>A0AAW1B9F8_CROAD</name>